<gene>
    <name evidence="3" type="ORF">K5L94_11625</name>
</gene>
<feature type="region of interest" description="Disordered" evidence="1">
    <location>
        <begin position="390"/>
        <end position="423"/>
    </location>
</feature>
<feature type="region of interest" description="Disordered" evidence="1">
    <location>
        <begin position="272"/>
        <end position="301"/>
    </location>
</feature>
<evidence type="ECO:0000313" key="4">
    <source>
        <dbReference type="Proteomes" id="UP001216828"/>
    </source>
</evidence>
<feature type="transmembrane region" description="Helical" evidence="2">
    <location>
        <begin position="451"/>
        <end position="472"/>
    </location>
</feature>
<evidence type="ECO:0000256" key="2">
    <source>
        <dbReference type="SAM" id="Phobius"/>
    </source>
</evidence>
<keyword evidence="2" id="KW-1133">Transmembrane helix</keyword>
<keyword evidence="2" id="KW-0812">Transmembrane</keyword>
<dbReference type="Proteomes" id="UP001216828">
    <property type="component" value="Chromosome"/>
</dbReference>
<keyword evidence="4" id="KW-1185">Reference proteome</keyword>
<evidence type="ECO:0000256" key="1">
    <source>
        <dbReference type="SAM" id="MobiDB-lite"/>
    </source>
</evidence>
<sequence length="476" mass="50000">MRNHFCGFQLMRWLTRMAACAAVAPRIVLLVAVLFTASLLPFSVRAQNYSDEGTAYAACMAYIGQYVSARPNTTRSPRCPHRVQTTQGIFEGQSQYLLPDNVTWAWSPKHGTFAYPITKKCSTRTNYNGSYPNGNIKPRSGSLSCDLGCETIWTDNADGSVNGQALGKTCTGDDYDSDDDCAKAVPGGGYYHNRGIGVCEPPDPSCKGGGKANSLGKCEPEPCPSGTVQQQDGTCKKAANECPAGQVRSPDGKCLPGDGQCAAGEVRGPDGTCKKDGDGDGKPDEPGANDSFSGGDDCSTPPSCSGSPIMCGQARIQWRIDCNTRRNRNIAGGLCNAMPVCTGDKCDAMEYAGLLMQWRSACALEKMASSTGNGGGDGADVKAIRDALTGTGGSVTTAPDRPSSDVWSPRSGTPIKPDTGGYGWGRSCPQPPSIDVFGNSIQINTAPICNWLILGGYFVLGLAALGSLRIIATRDA</sequence>
<feature type="compositionally biased region" description="Basic and acidic residues" evidence="1">
    <location>
        <begin position="272"/>
        <end position="285"/>
    </location>
</feature>
<dbReference type="RefSeq" id="WP_274510456.1">
    <property type="nucleotide sequence ID" value="NZ_CP082270.1"/>
</dbReference>
<name>A0ABY7XUD6_9GAMM</name>
<keyword evidence="2" id="KW-0472">Membrane</keyword>
<proteinExistence type="predicted"/>
<dbReference type="NCBIfam" id="NF041109">
    <property type="entry name" value="VF_TspB_C_term"/>
    <property type="match status" value="1"/>
</dbReference>
<organism evidence="3 4">
    <name type="scientific">Stenotrophomonas forensis</name>
    <dbReference type="NCBI Taxonomy" id="2871169"/>
    <lineage>
        <taxon>Bacteria</taxon>
        <taxon>Pseudomonadati</taxon>
        <taxon>Pseudomonadota</taxon>
        <taxon>Gammaproteobacteria</taxon>
        <taxon>Lysobacterales</taxon>
        <taxon>Lysobacteraceae</taxon>
        <taxon>Stenotrophomonas</taxon>
        <taxon>Stenotrophomonas maltophilia group</taxon>
    </lineage>
</organism>
<protein>
    <submittedName>
        <fullName evidence="3">Uncharacterized protein</fullName>
    </submittedName>
</protein>
<reference evidence="3 4" key="1">
    <citation type="submission" date="2021-08" db="EMBL/GenBank/DDBJ databases">
        <title>Stenotrophomonas forensis sp. nov., isolated from contaminated viral transport media.</title>
        <authorList>
            <person name="Nguyen S.V."/>
            <person name="Edwards D."/>
            <person name="Scott S."/>
            <person name="Doss J."/>
            <person name="Merid S."/>
            <person name="Zelaya E."/>
            <person name="Maza C."/>
            <person name="Mann M."/>
            <person name="Hamilton B."/>
            <person name="Blackwell R."/>
            <person name="Tran A."/>
            <person name="Hauser J."/>
        </authorList>
    </citation>
    <scope>NUCLEOTIDE SEQUENCE [LARGE SCALE GENOMIC DNA]</scope>
    <source>
        <strain evidence="3 4">DFS-20110405</strain>
    </source>
</reference>
<accession>A0ABY7XUD6</accession>
<evidence type="ECO:0000313" key="3">
    <source>
        <dbReference type="EMBL" id="WDM61807.1"/>
    </source>
</evidence>
<dbReference type="EMBL" id="CP082270">
    <property type="protein sequence ID" value="WDM61807.1"/>
    <property type="molecule type" value="Genomic_DNA"/>
</dbReference>